<keyword evidence="3" id="KW-0560">Oxidoreductase</keyword>
<evidence type="ECO:0000256" key="4">
    <source>
        <dbReference type="ARBA" id="ARBA00023033"/>
    </source>
</evidence>
<protein>
    <submittedName>
        <fullName evidence="6">LLM class flavin-dependent oxidoreductase</fullName>
    </submittedName>
</protein>
<dbReference type="RefSeq" id="WP_259622259.1">
    <property type="nucleotide sequence ID" value="NZ_JANYMP010000003.1"/>
</dbReference>
<dbReference type="PANTHER" id="PTHR42847">
    <property type="entry name" value="ALKANESULFONATE MONOOXYGENASE"/>
    <property type="match status" value="1"/>
</dbReference>
<feature type="domain" description="Luciferase-like" evidence="5">
    <location>
        <begin position="1"/>
        <end position="241"/>
    </location>
</feature>
<keyword evidence="1" id="KW-0285">Flavoprotein</keyword>
<name>A0A9X3A097_9PSEU</name>
<keyword evidence="7" id="KW-1185">Reference proteome</keyword>
<accession>A0A9X3A097</accession>
<dbReference type="AlphaFoldDB" id="A0A9X3A097"/>
<dbReference type="GO" id="GO:0046306">
    <property type="term" value="P:alkanesulfonate catabolic process"/>
    <property type="evidence" value="ECO:0007669"/>
    <property type="project" value="TreeGrafter"/>
</dbReference>
<comment type="caution">
    <text evidence="6">The sequence shown here is derived from an EMBL/GenBank/DDBJ whole genome shotgun (WGS) entry which is preliminary data.</text>
</comment>
<dbReference type="EMBL" id="JANYMP010000003">
    <property type="protein sequence ID" value="MCS7476743.1"/>
    <property type="molecule type" value="Genomic_DNA"/>
</dbReference>
<dbReference type="GO" id="GO:0008726">
    <property type="term" value="F:alkanesulfonate monooxygenase activity"/>
    <property type="evidence" value="ECO:0007669"/>
    <property type="project" value="TreeGrafter"/>
</dbReference>
<dbReference type="InterPro" id="IPR011251">
    <property type="entry name" value="Luciferase-like_dom"/>
</dbReference>
<evidence type="ECO:0000313" key="7">
    <source>
        <dbReference type="Proteomes" id="UP001141259"/>
    </source>
</evidence>
<evidence type="ECO:0000256" key="2">
    <source>
        <dbReference type="ARBA" id="ARBA00022643"/>
    </source>
</evidence>
<evidence type="ECO:0000256" key="1">
    <source>
        <dbReference type="ARBA" id="ARBA00022630"/>
    </source>
</evidence>
<reference evidence="6" key="1">
    <citation type="submission" date="2022-08" db="EMBL/GenBank/DDBJ databases">
        <authorList>
            <person name="Tistechok S."/>
            <person name="Samborskyy M."/>
            <person name="Roman I."/>
        </authorList>
    </citation>
    <scope>NUCLEOTIDE SEQUENCE</scope>
    <source>
        <strain evidence="6">DSM 103496</strain>
    </source>
</reference>
<dbReference type="Gene3D" id="3.20.20.30">
    <property type="entry name" value="Luciferase-like domain"/>
    <property type="match status" value="1"/>
</dbReference>
<evidence type="ECO:0000313" key="6">
    <source>
        <dbReference type="EMBL" id="MCS7476743.1"/>
    </source>
</evidence>
<dbReference type="Pfam" id="PF00296">
    <property type="entry name" value="Bac_luciferase"/>
    <property type="match status" value="1"/>
</dbReference>
<keyword evidence="4" id="KW-0503">Monooxygenase</keyword>
<dbReference type="SUPFAM" id="SSF51679">
    <property type="entry name" value="Bacterial luciferase-like"/>
    <property type="match status" value="1"/>
</dbReference>
<sequence length="299" mass="33108">MRHGVVILPEHRWRDARRRWTRAEEIGFDHAWTYDQLMWRWLRDEPWFGTVPTLTAAATATSRIELGTMVATPTYRHPVPFAKEVMALDDISDGRFVCGLGAGAGAVDDLVVDPVERTPRQRADRFAEFVEVTDLLLRQRKTSYSGEHYRLDEVSMNPGCVRRPRTPFAIAATGPRGMRLAARHADTWITAGAPGTFDARPYEQALPDIARQVRAVDDACAAEGRDPASLRRLLLAGAAVGGVLDSVESWRDTAGRCAEIGVTDLVVHWPRPGFPYAGDERVLDDIADDLAPVAAGGRR</sequence>
<proteinExistence type="predicted"/>
<evidence type="ECO:0000259" key="5">
    <source>
        <dbReference type="Pfam" id="PF00296"/>
    </source>
</evidence>
<gene>
    <name evidence="6" type="ORF">NZH93_07745</name>
</gene>
<dbReference type="Proteomes" id="UP001141259">
    <property type="component" value="Unassembled WGS sequence"/>
</dbReference>
<keyword evidence="2" id="KW-0288">FMN</keyword>
<dbReference type="PANTHER" id="PTHR42847:SF4">
    <property type="entry name" value="ALKANESULFONATE MONOOXYGENASE-RELATED"/>
    <property type="match status" value="1"/>
</dbReference>
<organism evidence="6 7">
    <name type="scientific">Umezawaea endophytica</name>
    <dbReference type="NCBI Taxonomy" id="1654476"/>
    <lineage>
        <taxon>Bacteria</taxon>
        <taxon>Bacillati</taxon>
        <taxon>Actinomycetota</taxon>
        <taxon>Actinomycetes</taxon>
        <taxon>Pseudonocardiales</taxon>
        <taxon>Pseudonocardiaceae</taxon>
        <taxon>Umezawaea</taxon>
    </lineage>
</organism>
<dbReference type="InterPro" id="IPR050172">
    <property type="entry name" value="SsuD_RutA_monooxygenase"/>
</dbReference>
<dbReference type="InterPro" id="IPR036661">
    <property type="entry name" value="Luciferase-like_sf"/>
</dbReference>
<evidence type="ECO:0000256" key="3">
    <source>
        <dbReference type="ARBA" id="ARBA00023002"/>
    </source>
</evidence>